<dbReference type="AlphaFoldDB" id="A0A0F9SB92"/>
<comment type="caution">
    <text evidence="1">The sequence shown here is derived from an EMBL/GenBank/DDBJ whole genome shotgun (WGS) entry which is preliminary data.</text>
</comment>
<evidence type="ECO:0000313" key="1">
    <source>
        <dbReference type="EMBL" id="KKN66165.1"/>
    </source>
</evidence>
<accession>A0A0F9SB92</accession>
<sequence>MARGARRREEEKVLSFGLPIRGLVAGINDTEIATDGLFQTNNVIIRSGTLRGRPGYQALDSQVFDSQVTGAVLHYTTAEVALIIAASLGKVWTYDFTNWTDRSGTLGGSADKPARIAQLVFGTPAVTHAYICNDSVALQTWKTGDGSISTVSGSPPTFKDLIGTADRLLGLVGAHEVRWGDPLGDSTWSSLNQRFLSESPAHTVGITSLGTIGAIVYKRDSIWIGQATGATGAQAFCFEKVGDFDGPANAAAIVRIRGADLYMTEHGRVAMFTGVSHDWIADGAWSTIKAEIDQTKPGRIRGEYHRQEEEVWFHYVRTGDSGLAKGLLIIKLPMPQFKITEHAAFTGSTADGISAGMSVLRNNSKVPVLFTATSAAEKSYTLDGSDDAGTTINSHIQYGLQAMSGAEPTRILNVETFVERLAGRGTLIVKVATSNVLDTPAGTLSSGQTIDLTAVPVKEPKGFDARGRFSTVRFEWDSSDTVRLRGAVASAQETI</sequence>
<organism evidence="1">
    <name type="scientific">marine sediment metagenome</name>
    <dbReference type="NCBI Taxonomy" id="412755"/>
    <lineage>
        <taxon>unclassified sequences</taxon>
        <taxon>metagenomes</taxon>
        <taxon>ecological metagenomes</taxon>
    </lineage>
</organism>
<proteinExistence type="predicted"/>
<protein>
    <submittedName>
        <fullName evidence="1">Uncharacterized protein</fullName>
    </submittedName>
</protein>
<reference evidence="1" key="1">
    <citation type="journal article" date="2015" name="Nature">
        <title>Complex archaea that bridge the gap between prokaryotes and eukaryotes.</title>
        <authorList>
            <person name="Spang A."/>
            <person name="Saw J.H."/>
            <person name="Jorgensen S.L."/>
            <person name="Zaremba-Niedzwiedzka K."/>
            <person name="Martijn J."/>
            <person name="Lind A.E."/>
            <person name="van Eijk R."/>
            <person name="Schleper C."/>
            <person name="Guy L."/>
            <person name="Ettema T.J."/>
        </authorList>
    </citation>
    <scope>NUCLEOTIDE SEQUENCE</scope>
</reference>
<dbReference type="EMBL" id="LAZR01000509">
    <property type="protein sequence ID" value="KKN66165.1"/>
    <property type="molecule type" value="Genomic_DNA"/>
</dbReference>
<gene>
    <name evidence="1" type="ORF">LCGC14_0474550</name>
</gene>
<name>A0A0F9SB92_9ZZZZ</name>